<comment type="subcellular location">
    <subcellularLocation>
        <location evidence="1">Nucleus</location>
        <location evidence="1">Nucleolus</location>
    </subcellularLocation>
</comment>
<dbReference type="SUPFAM" id="SSF101898">
    <property type="entry name" value="NHL repeat"/>
    <property type="match status" value="1"/>
</dbReference>
<dbReference type="Pfam" id="PF00400">
    <property type="entry name" value="WD40"/>
    <property type="match status" value="1"/>
</dbReference>
<evidence type="ECO:0000256" key="3">
    <source>
        <dbReference type="ARBA" id="ARBA00022552"/>
    </source>
</evidence>
<name>A0A8J4UYP2_9MYCE</name>
<dbReference type="GO" id="GO:0003723">
    <property type="term" value="F:RNA binding"/>
    <property type="evidence" value="ECO:0007669"/>
    <property type="project" value="InterPro"/>
</dbReference>
<keyword evidence="12" id="KW-1185">Reference proteome</keyword>
<dbReference type="PANTHER" id="PTHR44215:SF1">
    <property type="entry name" value="WD REPEAT-CONTAINING PROTEIN 75"/>
    <property type="match status" value="1"/>
</dbReference>
<evidence type="ECO:0000256" key="5">
    <source>
        <dbReference type="ARBA" id="ARBA00022737"/>
    </source>
</evidence>
<gene>
    <name evidence="11" type="ORF">CYY_005389</name>
</gene>
<keyword evidence="5" id="KW-0677">Repeat</keyword>
<proteinExistence type="predicted"/>
<evidence type="ECO:0000256" key="9">
    <source>
        <dbReference type="SAM" id="MobiDB-lite"/>
    </source>
</evidence>
<dbReference type="Pfam" id="PF23769">
    <property type="entry name" value="Beta-prop_WDR75_2nd"/>
    <property type="match status" value="1"/>
</dbReference>
<feature type="region of interest" description="Disordered" evidence="9">
    <location>
        <begin position="706"/>
        <end position="748"/>
    </location>
</feature>
<feature type="domain" description="WD repeat-containing protein 75 second beta-propeller" evidence="10">
    <location>
        <begin position="456"/>
        <end position="612"/>
    </location>
</feature>
<evidence type="ECO:0000256" key="2">
    <source>
        <dbReference type="ARBA" id="ARBA00022517"/>
    </source>
</evidence>
<organism evidence="11 12">
    <name type="scientific">Polysphondylium violaceum</name>
    <dbReference type="NCBI Taxonomy" id="133409"/>
    <lineage>
        <taxon>Eukaryota</taxon>
        <taxon>Amoebozoa</taxon>
        <taxon>Evosea</taxon>
        <taxon>Eumycetozoa</taxon>
        <taxon>Dictyostelia</taxon>
        <taxon>Dictyosteliales</taxon>
        <taxon>Dictyosteliaceae</taxon>
        <taxon>Polysphondylium</taxon>
    </lineage>
</organism>
<evidence type="ECO:0000256" key="6">
    <source>
        <dbReference type="ARBA" id="ARBA00023163"/>
    </source>
</evidence>
<dbReference type="InterPro" id="IPR001680">
    <property type="entry name" value="WD40_rpt"/>
</dbReference>
<dbReference type="Proteomes" id="UP000695562">
    <property type="component" value="Unassembled WGS sequence"/>
</dbReference>
<evidence type="ECO:0000256" key="8">
    <source>
        <dbReference type="PROSITE-ProRule" id="PRU00221"/>
    </source>
</evidence>
<evidence type="ECO:0000256" key="1">
    <source>
        <dbReference type="ARBA" id="ARBA00004604"/>
    </source>
</evidence>
<evidence type="ECO:0000259" key="10">
    <source>
        <dbReference type="Pfam" id="PF23769"/>
    </source>
</evidence>
<dbReference type="Gene3D" id="2.130.10.10">
    <property type="entry name" value="YVTN repeat-like/Quinoprotein amine dehydrogenase"/>
    <property type="match status" value="2"/>
</dbReference>
<evidence type="ECO:0000313" key="12">
    <source>
        <dbReference type="Proteomes" id="UP000695562"/>
    </source>
</evidence>
<keyword evidence="3" id="KW-0698">rRNA processing</keyword>
<dbReference type="GO" id="GO:2000234">
    <property type="term" value="P:positive regulation of rRNA processing"/>
    <property type="evidence" value="ECO:0007669"/>
    <property type="project" value="TreeGrafter"/>
</dbReference>
<feature type="repeat" description="WD" evidence="8">
    <location>
        <begin position="251"/>
        <end position="292"/>
    </location>
</feature>
<dbReference type="GO" id="GO:0045943">
    <property type="term" value="P:positive regulation of transcription by RNA polymerase I"/>
    <property type="evidence" value="ECO:0007669"/>
    <property type="project" value="InterPro"/>
</dbReference>
<dbReference type="SMART" id="SM00320">
    <property type="entry name" value="WD40"/>
    <property type="match status" value="7"/>
</dbReference>
<keyword evidence="6" id="KW-0804">Transcription</keyword>
<dbReference type="AlphaFoldDB" id="A0A8J4UYP2"/>
<comment type="caution">
    <text evidence="11">The sequence shown here is derived from an EMBL/GenBank/DDBJ whole genome shotgun (WGS) entry which is preliminary data.</text>
</comment>
<keyword evidence="7" id="KW-0539">Nucleus</keyword>
<dbReference type="InterPro" id="IPR053826">
    <property type="entry name" value="WDR75"/>
</dbReference>
<dbReference type="PROSITE" id="PS50082">
    <property type="entry name" value="WD_REPEATS_2"/>
    <property type="match status" value="1"/>
</dbReference>
<feature type="region of interest" description="Disordered" evidence="9">
    <location>
        <begin position="784"/>
        <end position="846"/>
    </location>
</feature>
<feature type="compositionally biased region" description="Low complexity" evidence="9">
    <location>
        <begin position="786"/>
        <end position="819"/>
    </location>
</feature>
<keyword evidence="2" id="KW-0690">Ribosome biogenesis</keyword>
<dbReference type="OrthoDB" id="4096at2759"/>
<feature type="region of interest" description="Disordered" evidence="9">
    <location>
        <begin position="862"/>
        <end position="887"/>
    </location>
</feature>
<dbReference type="GO" id="GO:0006364">
    <property type="term" value="P:rRNA processing"/>
    <property type="evidence" value="ECO:0007669"/>
    <property type="project" value="UniProtKB-KW"/>
</dbReference>
<dbReference type="InterPro" id="IPR015943">
    <property type="entry name" value="WD40/YVTN_repeat-like_dom_sf"/>
</dbReference>
<keyword evidence="4 8" id="KW-0853">WD repeat</keyword>
<sequence length="887" mass="99352">MHKTTQTIEWKDMGIQSGGSLVAIKPLFLESNKLITVSGCMIKIYNTQSGELRAEESISNQERFSSMYWENGSKIVYLSTKEGNIYLYNHTTYKVEQCIKLKIAINRLLVRDNNIYILNDNGVYSATIGDTSVKPKKILEINNGSQFSISTKGNYLVVCSTFYIHLLNLDNLLSSPRPYKSEFLVTSVSFITPLLQKNSNLITIAFGTTIGRLNYITYTPSNVLNNNNNDNENEKKQQHHKKESLLFSSYFHWHSTPLVSMEASTDGTLLFTGGYENSVVMWSIATNRKKVLPRLGGSIASISIDPTLKYLAVGLSTNKIQILQISDQSLIKSILGLQQSASIQQHQQQISTKSIQIDPRSKNLAISGSMDGFIQFYDLKNNRVDDEIQVSPPKNTLVSTKKTKGVFLKSAQDISLFTVNKTIVEPIEFHKNLPVFVSFESCIDQDPLVEADKAVKDQILKFWDTTSNSSSYECNFSITCPHATPITSMCFHPTSSILLTTSEADFKLWKKQSMESVDSITKIQKSYWTCVNQGTYKDLKSTSCSFSSDGSIFAIGFENLVTLWKSSNATLLEVITYPSDHIVSSVSFVPNSSYLLVNYKNKCAVLWSLESLAPVRIYNFIVSSIAVNDSYYAISASQEKNEIFNRLLIFSNKDAALVSDIIVPGSNSLVQIMFSKEKDHDCIYGFTSTGLIIGYSTCQDQSSKKRVLDEEQEQEQQEEGSITSYLGSSNKKPKKESKSNTNASQTSNIYKITTPSQIFNAASHIIPGVQNVYQKYMDSMLEDSKTTSTTTNTTDSSEQIENNNNTNNSDNVNDNNKQQKQQKAKKNQSTFKKEKQNTTTTEEKFSSMKNFFDTLEEVKPVAAATAEKEKQKPKTTTATTPSKTKKK</sequence>
<reference evidence="11" key="1">
    <citation type="submission" date="2020-01" db="EMBL/GenBank/DDBJ databases">
        <title>Development of genomics and gene disruption for Polysphondylium violaceum indicates a role for the polyketide synthase stlB in stalk morphogenesis.</title>
        <authorList>
            <person name="Narita B."/>
            <person name="Kawabe Y."/>
            <person name="Kin K."/>
            <person name="Saito T."/>
            <person name="Gibbs R."/>
            <person name="Kuspa A."/>
            <person name="Muzny D."/>
            <person name="Queller D."/>
            <person name="Richards S."/>
            <person name="Strassman J."/>
            <person name="Sucgang R."/>
            <person name="Worley K."/>
            <person name="Schaap P."/>
        </authorList>
    </citation>
    <scope>NUCLEOTIDE SEQUENCE</scope>
    <source>
        <strain evidence="11">QSvi11</strain>
    </source>
</reference>
<feature type="compositionally biased region" description="Basic and acidic residues" evidence="9">
    <location>
        <begin position="831"/>
        <end position="846"/>
    </location>
</feature>
<feature type="compositionally biased region" description="Low complexity" evidence="9">
    <location>
        <begin position="874"/>
        <end position="887"/>
    </location>
</feature>
<protein>
    <recommendedName>
        <fullName evidence="10">WD repeat-containing protein 75 second beta-propeller domain-containing protein</fullName>
    </recommendedName>
</protein>
<dbReference type="PANTHER" id="PTHR44215">
    <property type="entry name" value="WD REPEAT-CONTAINING PROTEIN 75"/>
    <property type="match status" value="1"/>
</dbReference>
<dbReference type="SUPFAM" id="SSF69322">
    <property type="entry name" value="Tricorn protease domain 2"/>
    <property type="match status" value="1"/>
</dbReference>
<dbReference type="EMBL" id="AJWJ01000214">
    <property type="protein sequence ID" value="KAF2073290.1"/>
    <property type="molecule type" value="Genomic_DNA"/>
</dbReference>
<dbReference type="InterPro" id="IPR057644">
    <property type="entry name" value="Beta-prop_WDR75_2nd"/>
</dbReference>
<evidence type="ECO:0000256" key="4">
    <source>
        <dbReference type="ARBA" id="ARBA00022574"/>
    </source>
</evidence>
<evidence type="ECO:0000313" key="11">
    <source>
        <dbReference type="EMBL" id="KAF2073290.1"/>
    </source>
</evidence>
<dbReference type="GO" id="GO:0032040">
    <property type="term" value="C:small-subunit processome"/>
    <property type="evidence" value="ECO:0007669"/>
    <property type="project" value="InterPro"/>
</dbReference>
<accession>A0A8J4UYP2</accession>
<evidence type="ECO:0000256" key="7">
    <source>
        <dbReference type="ARBA" id="ARBA00023242"/>
    </source>
</evidence>